<dbReference type="AlphaFoldDB" id="A0A8J3QFU6"/>
<dbReference type="Proteomes" id="UP000612899">
    <property type="component" value="Unassembled WGS sequence"/>
</dbReference>
<sequence>MLARAVQAKAAVRKARAAVQAKAAVRKANAAVQAKAVRAALSAEGWRRSR</sequence>
<name>A0A8J3QFU6_9ACTN</name>
<evidence type="ECO:0000313" key="2">
    <source>
        <dbReference type="Proteomes" id="UP000612899"/>
    </source>
</evidence>
<evidence type="ECO:0000313" key="1">
    <source>
        <dbReference type="EMBL" id="GIH08857.1"/>
    </source>
</evidence>
<keyword evidence="2" id="KW-1185">Reference proteome</keyword>
<comment type="caution">
    <text evidence="1">The sequence shown here is derived from an EMBL/GenBank/DDBJ whole genome shotgun (WGS) entry which is preliminary data.</text>
</comment>
<reference evidence="1" key="1">
    <citation type="submission" date="2021-01" db="EMBL/GenBank/DDBJ databases">
        <title>Whole genome shotgun sequence of Rhizocola hellebori NBRC 109834.</title>
        <authorList>
            <person name="Komaki H."/>
            <person name="Tamura T."/>
        </authorList>
    </citation>
    <scope>NUCLEOTIDE SEQUENCE</scope>
    <source>
        <strain evidence="1">NBRC 109834</strain>
    </source>
</reference>
<organism evidence="1 2">
    <name type="scientific">Rhizocola hellebori</name>
    <dbReference type="NCBI Taxonomy" id="1392758"/>
    <lineage>
        <taxon>Bacteria</taxon>
        <taxon>Bacillati</taxon>
        <taxon>Actinomycetota</taxon>
        <taxon>Actinomycetes</taxon>
        <taxon>Micromonosporales</taxon>
        <taxon>Micromonosporaceae</taxon>
        <taxon>Rhizocola</taxon>
    </lineage>
</organism>
<gene>
    <name evidence="1" type="ORF">Rhe02_69240</name>
</gene>
<dbReference type="EMBL" id="BONY01000056">
    <property type="protein sequence ID" value="GIH08857.1"/>
    <property type="molecule type" value="Genomic_DNA"/>
</dbReference>
<proteinExistence type="predicted"/>
<accession>A0A8J3QFU6</accession>
<protein>
    <submittedName>
        <fullName evidence="1">Uncharacterized protein</fullName>
    </submittedName>
</protein>